<accession>A0AAE1PKW3</accession>
<keyword evidence="2" id="KW-1185">Reference proteome</keyword>
<gene>
    <name evidence="1" type="ORF">Pmani_018501</name>
</gene>
<dbReference type="AlphaFoldDB" id="A0AAE1PKW3"/>
<evidence type="ECO:0000313" key="1">
    <source>
        <dbReference type="EMBL" id="KAK4309893.1"/>
    </source>
</evidence>
<protein>
    <submittedName>
        <fullName evidence="1">Uncharacterized protein</fullName>
    </submittedName>
</protein>
<reference evidence="1" key="1">
    <citation type="submission" date="2023-11" db="EMBL/GenBank/DDBJ databases">
        <title>Genome assemblies of two species of porcelain crab, Petrolisthes cinctipes and Petrolisthes manimaculis (Anomura: Porcellanidae).</title>
        <authorList>
            <person name="Angst P."/>
        </authorList>
    </citation>
    <scope>NUCLEOTIDE SEQUENCE</scope>
    <source>
        <strain evidence="1">PB745_02</strain>
        <tissue evidence="1">Gill</tissue>
    </source>
</reference>
<evidence type="ECO:0000313" key="2">
    <source>
        <dbReference type="Proteomes" id="UP001292094"/>
    </source>
</evidence>
<dbReference type="EMBL" id="JAWZYT010001698">
    <property type="protein sequence ID" value="KAK4309893.1"/>
    <property type="molecule type" value="Genomic_DNA"/>
</dbReference>
<name>A0AAE1PKW3_9EUCA</name>
<organism evidence="1 2">
    <name type="scientific">Petrolisthes manimaculis</name>
    <dbReference type="NCBI Taxonomy" id="1843537"/>
    <lineage>
        <taxon>Eukaryota</taxon>
        <taxon>Metazoa</taxon>
        <taxon>Ecdysozoa</taxon>
        <taxon>Arthropoda</taxon>
        <taxon>Crustacea</taxon>
        <taxon>Multicrustacea</taxon>
        <taxon>Malacostraca</taxon>
        <taxon>Eumalacostraca</taxon>
        <taxon>Eucarida</taxon>
        <taxon>Decapoda</taxon>
        <taxon>Pleocyemata</taxon>
        <taxon>Anomura</taxon>
        <taxon>Galatheoidea</taxon>
        <taxon>Porcellanidae</taxon>
        <taxon>Petrolisthes</taxon>
    </lineage>
</organism>
<comment type="caution">
    <text evidence="1">The sequence shown here is derived from an EMBL/GenBank/DDBJ whole genome shotgun (WGS) entry which is preliminary data.</text>
</comment>
<proteinExistence type="predicted"/>
<dbReference type="Proteomes" id="UP001292094">
    <property type="component" value="Unassembled WGS sequence"/>
</dbReference>
<sequence>MRTHRSSPSQPSASYLIPPCNLSQISSIPSQSSLSHLILPSAQIRSHQSYPSHLSISPLYLHPAVSSTGASLDSSTLSTHEPVDSTKAHLLVANEDARDKLCTRAT</sequence>